<dbReference type="InterPro" id="IPR050792">
    <property type="entry name" value="ADP-ribosylglycohydrolase"/>
</dbReference>
<name>A0A1M6J600_9FIRM</name>
<dbReference type="GO" id="GO:0016787">
    <property type="term" value="F:hydrolase activity"/>
    <property type="evidence" value="ECO:0007669"/>
    <property type="project" value="UniProtKB-KW"/>
</dbReference>
<dbReference type="EMBL" id="FQZP01000052">
    <property type="protein sequence ID" value="SHJ42140.1"/>
    <property type="molecule type" value="Genomic_DNA"/>
</dbReference>
<sequence>MVDRYERILGGLFGVACGDALGGTLEFMSKDEIERKYGYLKDIIGGGCWDLEPGEVTDDTMMTIAVAEGILDNPENPIEDIGKHFIKWYDSKPRDIGNIIRIALGEYKRSNDWMKTAYYAHQTTGGMSAGNGSLMRCLPVALYYYDVEKMLEITASQSVLTHYDQKATDACQFYNLLVYQYLNGKPKVPCIREYIEKYPEYNQVFQLSKEELKPTGYVFDTLICALWCFINTSSFEDAVCEAANLGGDADTIAAITGGMAGVYYGYSAIPDRWKEKILVKEQLTSIAKRMIERFKGNSSRF</sequence>
<evidence type="ECO:0000313" key="4">
    <source>
        <dbReference type="EMBL" id="SHJ42140.1"/>
    </source>
</evidence>
<feature type="binding site" evidence="3">
    <location>
        <position position="251"/>
    </location>
    <ligand>
        <name>Mg(2+)</name>
        <dbReference type="ChEBI" id="CHEBI:18420"/>
        <label>1</label>
    </ligand>
</feature>
<feature type="binding site" evidence="3">
    <location>
        <position position="248"/>
    </location>
    <ligand>
        <name>Mg(2+)</name>
        <dbReference type="ChEBI" id="CHEBI:18420"/>
        <label>1</label>
    </ligand>
</feature>
<dbReference type="PANTHER" id="PTHR16222:SF24">
    <property type="entry name" value="ADP-RIBOSYLHYDROLASE ARH3"/>
    <property type="match status" value="1"/>
</dbReference>
<dbReference type="PANTHER" id="PTHR16222">
    <property type="entry name" value="ADP-RIBOSYLGLYCOHYDROLASE"/>
    <property type="match status" value="1"/>
</dbReference>
<feature type="binding site" evidence="3">
    <location>
        <position position="250"/>
    </location>
    <ligand>
        <name>Mg(2+)</name>
        <dbReference type="ChEBI" id="CHEBI:18420"/>
        <label>1</label>
    </ligand>
</feature>
<dbReference type="Gene3D" id="1.10.4080.10">
    <property type="entry name" value="ADP-ribosylation/Crystallin J1"/>
    <property type="match status" value="1"/>
</dbReference>
<organism evidence="4 5">
    <name type="scientific">Thermoclostridium caenicola</name>
    <dbReference type="NCBI Taxonomy" id="659425"/>
    <lineage>
        <taxon>Bacteria</taxon>
        <taxon>Bacillati</taxon>
        <taxon>Bacillota</taxon>
        <taxon>Clostridia</taxon>
        <taxon>Eubacteriales</taxon>
        <taxon>Oscillospiraceae</taxon>
        <taxon>Thermoclostridium</taxon>
    </lineage>
</organism>
<evidence type="ECO:0000256" key="2">
    <source>
        <dbReference type="ARBA" id="ARBA00022801"/>
    </source>
</evidence>
<dbReference type="InterPro" id="IPR036705">
    <property type="entry name" value="Ribosyl_crysJ1_sf"/>
</dbReference>
<feature type="binding site" evidence="3">
    <location>
        <position position="58"/>
    </location>
    <ligand>
        <name>Mg(2+)</name>
        <dbReference type="ChEBI" id="CHEBI:18420"/>
        <label>1</label>
    </ligand>
</feature>
<evidence type="ECO:0000313" key="5">
    <source>
        <dbReference type="Proteomes" id="UP000324781"/>
    </source>
</evidence>
<keyword evidence="5" id="KW-1185">Reference proteome</keyword>
<accession>A0A1M6J600</accession>
<dbReference type="AlphaFoldDB" id="A0A1M6J600"/>
<feature type="binding site" evidence="3">
    <location>
        <position position="57"/>
    </location>
    <ligand>
        <name>Mg(2+)</name>
        <dbReference type="ChEBI" id="CHEBI:18420"/>
        <label>1</label>
    </ligand>
</feature>
<gene>
    <name evidence="4" type="ORF">SAMN05444373_105214</name>
</gene>
<protein>
    <submittedName>
        <fullName evidence="4">ADP-ribosyl-[dinitrogen reductase] hydrolase</fullName>
    </submittedName>
</protein>
<evidence type="ECO:0000256" key="3">
    <source>
        <dbReference type="PIRSR" id="PIRSR605502-1"/>
    </source>
</evidence>
<dbReference type="GO" id="GO:0046872">
    <property type="term" value="F:metal ion binding"/>
    <property type="evidence" value="ECO:0007669"/>
    <property type="project" value="UniProtKB-KW"/>
</dbReference>
<dbReference type="RefSeq" id="WP_243133275.1">
    <property type="nucleotide sequence ID" value="NZ_FQZP01000052.1"/>
</dbReference>
<dbReference type="Proteomes" id="UP000324781">
    <property type="component" value="Unassembled WGS sequence"/>
</dbReference>
<dbReference type="InterPro" id="IPR005502">
    <property type="entry name" value="Ribosyl_crysJ1"/>
</dbReference>
<feature type="binding site" evidence="3">
    <location>
        <position position="59"/>
    </location>
    <ligand>
        <name>Mg(2+)</name>
        <dbReference type="ChEBI" id="CHEBI:18420"/>
        <label>1</label>
    </ligand>
</feature>
<keyword evidence="2 4" id="KW-0378">Hydrolase</keyword>
<comment type="cofactor">
    <cofactor evidence="3">
        <name>Mg(2+)</name>
        <dbReference type="ChEBI" id="CHEBI:18420"/>
    </cofactor>
    <text evidence="3">Binds 2 magnesium ions per subunit.</text>
</comment>
<keyword evidence="3" id="KW-0479">Metal-binding</keyword>
<proteinExistence type="inferred from homology"/>
<dbReference type="Pfam" id="PF03747">
    <property type="entry name" value="ADP_ribosyl_GH"/>
    <property type="match status" value="1"/>
</dbReference>
<dbReference type="SUPFAM" id="SSF101478">
    <property type="entry name" value="ADP-ribosylglycohydrolase"/>
    <property type="match status" value="1"/>
</dbReference>
<comment type="similarity">
    <text evidence="1">Belongs to the ADP-ribosylglycohydrolase family.</text>
</comment>
<reference evidence="4 5" key="1">
    <citation type="submission" date="2016-11" db="EMBL/GenBank/DDBJ databases">
        <authorList>
            <person name="Varghese N."/>
            <person name="Submissions S."/>
        </authorList>
    </citation>
    <scope>NUCLEOTIDE SEQUENCE [LARGE SCALE GENOMIC DNA]</scope>
    <source>
        <strain evidence="4 5">DSM 19027</strain>
    </source>
</reference>
<keyword evidence="3" id="KW-0460">Magnesium</keyword>
<evidence type="ECO:0000256" key="1">
    <source>
        <dbReference type="ARBA" id="ARBA00010702"/>
    </source>
</evidence>